<proteinExistence type="predicted"/>
<feature type="region of interest" description="Disordered" evidence="1">
    <location>
        <begin position="770"/>
        <end position="809"/>
    </location>
</feature>
<feature type="region of interest" description="Disordered" evidence="1">
    <location>
        <begin position="1169"/>
        <end position="1611"/>
    </location>
</feature>
<feature type="compositionally biased region" description="Basic and acidic residues" evidence="1">
    <location>
        <begin position="1507"/>
        <end position="1537"/>
    </location>
</feature>
<reference evidence="3" key="1">
    <citation type="journal article" date="2015" name="PLoS ONE">
        <title>Comprehensive Evaluation of Toxoplasma gondii VEG and Neospora caninum LIV Genomes with Tachyzoite Stage Transcriptome and Proteome Defines Novel Transcript Features.</title>
        <authorList>
            <person name="Ramaprasad A."/>
            <person name="Mourier T."/>
            <person name="Naeem R."/>
            <person name="Malas T.B."/>
            <person name="Moussa E."/>
            <person name="Panigrahi A."/>
            <person name="Vermont S.J."/>
            <person name="Otto T.D."/>
            <person name="Wastling J."/>
            <person name="Pain A."/>
        </authorList>
    </citation>
    <scope>NUCLEOTIDE SEQUENCE</scope>
    <source>
        <strain evidence="3">Liverpool</strain>
    </source>
</reference>
<feature type="compositionally biased region" description="Basic residues" evidence="1">
    <location>
        <begin position="776"/>
        <end position="798"/>
    </location>
</feature>
<evidence type="ECO:0000256" key="2">
    <source>
        <dbReference type="SAM" id="SignalP"/>
    </source>
</evidence>
<feature type="compositionally biased region" description="Basic residues" evidence="1">
    <location>
        <begin position="1266"/>
        <end position="1278"/>
    </location>
</feature>
<feature type="compositionally biased region" description="Low complexity" evidence="1">
    <location>
        <begin position="1198"/>
        <end position="1228"/>
    </location>
</feature>
<feature type="compositionally biased region" description="Low complexity" evidence="1">
    <location>
        <begin position="607"/>
        <end position="619"/>
    </location>
</feature>
<organism evidence="3">
    <name type="scientific">Neospora caninum (strain Liverpool)</name>
    <dbReference type="NCBI Taxonomy" id="572307"/>
    <lineage>
        <taxon>Eukaryota</taxon>
        <taxon>Sar</taxon>
        <taxon>Alveolata</taxon>
        <taxon>Apicomplexa</taxon>
        <taxon>Conoidasida</taxon>
        <taxon>Coccidia</taxon>
        <taxon>Eucoccidiorida</taxon>
        <taxon>Eimeriorina</taxon>
        <taxon>Sarcocystidae</taxon>
        <taxon>Neospora</taxon>
    </lineage>
</organism>
<feature type="compositionally biased region" description="Basic residues" evidence="1">
    <location>
        <begin position="1571"/>
        <end position="1585"/>
    </location>
</feature>
<feature type="compositionally biased region" description="Basic and acidic residues" evidence="1">
    <location>
        <begin position="1481"/>
        <end position="1494"/>
    </location>
</feature>
<feature type="signal peptide" evidence="2">
    <location>
        <begin position="1"/>
        <end position="26"/>
    </location>
</feature>
<feature type="compositionally biased region" description="Basic and acidic residues" evidence="1">
    <location>
        <begin position="557"/>
        <end position="572"/>
    </location>
</feature>
<feature type="compositionally biased region" description="Basic residues" evidence="1">
    <location>
        <begin position="1177"/>
        <end position="1186"/>
    </location>
</feature>
<gene>
    <name evidence="3" type="ORF">BN1204_047500</name>
</gene>
<feature type="region of interest" description="Disordered" evidence="1">
    <location>
        <begin position="557"/>
        <end position="622"/>
    </location>
</feature>
<feature type="compositionally biased region" description="Basic residues" evidence="1">
    <location>
        <begin position="1344"/>
        <end position="1356"/>
    </location>
</feature>
<keyword evidence="2" id="KW-0732">Signal</keyword>
<protein>
    <submittedName>
        <fullName evidence="3">Trichohyalin, putative</fullName>
    </submittedName>
</protein>
<feature type="chain" id="PRO_5002523209" evidence="2">
    <location>
        <begin position="27"/>
        <end position="1635"/>
    </location>
</feature>
<evidence type="ECO:0000256" key="1">
    <source>
        <dbReference type="SAM" id="MobiDB-lite"/>
    </source>
</evidence>
<feature type="compositionally biased region" description="Low complexity" evidence="1">
    <location>
        <begin position="575"/>
        <end position="586"/>
    </location>
</feature>
<feature type="compositionally biased region" description="Basic and acidic residues" evidence="1">
    <location>
        <begin position="1318"/>
        <end position="1329"/>
    </location>
</feature>
<feature type="compositionally biased region" description="Basic residues" evidence="1">
    <location>
        <begin position="1538"/>
        <end position="1553"/>
    </location>
</feature>
<feature type="compositionally biased region" description="Basic and acidic residues" evidence="1">
    <location>
        <begin position="1396"/>
        <end position="1419"/>
    </location>
</feature>
<evidence type="ECO:0000313" key="3">
    <source>
        <dbReference type="EMBL" id="CEL69024.1"/>
    </source>
</evidence>
<feature type="compositionally biased region" description="Basic residues" evidence="1">
    <location>
        <begin position="1305"/>
        <end position="1317"/>
    </location>
</feature>
<feature type="compositionally biased region" description="Basic and acidic residues" evidence="1">
    <location>
        <begin position="1279"/>
        <end position="1290"/>
    </location>
</feature>
<feature type="compositionally biased region" description="Basic residues" evidence="1">
    <location>
        <begin position="1383"/>
        <end position="1395"/>
    </location>
</feature>
<accession>A0A0F7UG93</accession>
<feature type="compositionally biased region" description="Basic and acidic residues" evidence="1">
    <location>
        <begin position="1357"/>
        <end position="1368"/>
    </location>
</feature>
<dbReference type="EMBL" id="LN714485">
    <property type="protein sequence ID" value="CEL69024.1"/>
    <property type="molecule type" value="Genomic_DNA"/>
</dbReference>
<sequence>MGGFTLPLRGFLLLLLLAVLWVADRGRPIFAAATPQSSGGAGVRARRAQRKLKQSAEAVKASELGKELVDAVVEESGKPASEILPPGGEKALVTGLAVAEGIHVTQGPSDVVRVFGASLMRRLMALTGSWKLQELPDLDRVLITRTPPLGDERQGRSSACVSVTGFDASEKPAPIIFVNGLEFVQMLFMVMATMHQTSSLTATKDLLAFLPLLSTWRMVAQLQMLYYTFIAVPLDVALRMLEEEVLPSLHGDAKGEAEAKLTELRKISHSVRELAPPDVAPKDFTIQLDTSDSTEKAIVKACVKNDIPLVRYGTSSLFLKRALQNRSSFFQSLHKGGSEAEDIVGHLVQSAVTHYLDTHQRSLSVSEFMKPEFWENEDEAAVTLDQVLEMTNKAVQEAFLSVQERLEGHASSQELVHQLTSEYMTSEEAVKKLSTEFTGGITRAQKAIGEFYEKNDARGLCELLQNADTKEHPWISQLIYMYSELSKFCKKGQSFCQELLDCLQERPPKLTAAMETFEMIRLLQSILGSTTQGGAEALARSLSSELKAEAQKIEDIESAKEEEASRESRHAEQLSTSTSSEASSSEVKGAEGTSLKEGSADSVDSNAGSSGSIAASGISDETAGTPVLSEEARTFLADASNFRATLRMTDLGLVRASLQALRYYAMYRQLSTGALARLSSDCYFLEEQGAAQQELREASKFLPDLASHAVEASAKDAEASTSQSSSHHAFVERALAIQAPSVLGAAALRSGFALRDAWTSPSALSLVQASEALGTKRSKNGRGRKKKRSRKRKPKQKTKHLETSGAPPLQTVLRRHRAVSCFVLAAEAAHLLTQHPFFELKTSERAKTIFERTHQQMQSSWDNTLYAETADQRHLSSAIHSYGLAPLSLQTFLHTRETILSWLKKESTFLFEKCGDPAKHTLLPASHASDSLGHFSFSLQDLNGLQRLLMEVCAHIAVRKDLPFMTTPLSLTEKIMRIPGDPAAVTAGGSAVVPLVTEMLQVIGNNDFGSTFDPLWNRVLAAGEVLRDSEHKSDELTKALEKVEKKRSKDLANINKSLRISTPVTQIKASFDRLGLRMWLASLTVAHTGLGSQKGKNRKVKLLTSRMQFAKGRLHVLECLEKHEALTEVAFLKASSPRHKPSSFKACPKPSPMPDQQALERIYDECLKADTSPAEKPKKKKGKFASHGKEVQKGGLGSDAESAAAGSETEASASSAASEPSEALSGSLHAASERHTVFSLGGDNSGEESKTHHGAFGESHEGSGSHGKKHHGWGFTHHKSADAADEESKTHHGAFGESHEGSGSHGKKHHGWGFTHHKSADAADEESKTHHGAFGESHEGSGSHGKKHHGWGFTRHKSADAADEESKTHHGAFGESHEGSGSHGKKHHGWGFTRHKSADAADEESKTDHGAFGESHEGPGSHGKKHHGWGFTHHISADAADEESKTHHGAFGESHEGSRSHGKKHHEGYTAHGKHQGWAFESRKSSGAARKDSEAPPGRSEAVGAESESRVLHLTEEHQREEGKHHPPKSKEELMEARRKKKEEKREKKKHAAERKAKAAQQHVKESGMSRKSRKSHERLQKKKSSHEAGKATEAGEPAERREAAEGASALQLSQAIAWVPEQPRWEREIGVHFF</sequence>
<name>A0A0F7UG93_NEOCL</name>